<dbReference type="Proteomes" id="UP000190092">
    <property type="component" value="Unassembled WGS sequence"/>
</dbReference>
<evidence type="ECO:0000313" key="3">
    <source>
        <dbReference type="Proteomes" id="UP000190092"/>
    </source>
</evidence>
<dbReference type="InterPro" id="IPR010921">
    <property type="entry name" value="Trp_repressor/repl_initiator"/>
</dbReference>
<dbReference type="RefSeq" id="WP_085936238.1">
    <property type="nucleotide sequence ID" value="NZ_FUWJ01000007.1"/>
</dbReference>
<dbReference type="SUPFAM" id="SSF48295">
    <property type="entry name" value="TrpR-like"/>
    <property type="match status" value="1"/>
</dbReference>
<sequence>MSDTVRKPMSEPVRRVEIFTGAGRRRTWSVEQKAAVVAESLAGAESVSAVARRHGLTPSQLFGWRRQASGRSVVAQERLSFASVVMGTSPIEIEFGGATIRVSTGSDAATLRAVLQALKAVA</sequence>
<dbReference type="GO" id="GO:0004803">
    <property type="term" value="F:transposase activity"/>
    <property type="evidence" value="ECO:0007669"/>
    <property type="project" value="InterPro"/>
</dbReference>
<dbReference type="Gene3D" id="1.10.10.10">
    <property type="entry name" value="Winged helix-like DNA-binding domain superfamily/Winged helix DNA-binding domain"/>
    <property type="match status" value="1"/>
</dbReference>
<name>A0A1T4SCT8_9HYPH</name>
<accession>A0A1T4SCT8</accession>
<evidence type="ECO:0000313" key="2">
    <source>
        <dbReference type="EMBL" id="SKA26022.1"/>
    </source>
</evidence>
<dbReference type="InterPro" id="IPR002514">
    <property type="entry name" value="Transposase_8"/>
</dbReference>
<organism evidence="2 3">
    <name type="scientific">Enhydrobacter aerosaccus</name>
    <dbReference type="NCBI Taxonomy" id="225324"/>
    <lineage>
        <taxon>Bacteria</taxon>
        <taxon>Pseudomonadati</taxon>
        <taxon>Pseudomonadota</taxon>
        <taxon>Alphaproteobacteria</taxon>
        <taxon>Hyphomicrobiales</taxon>
        <taxon>Enhydrobacter</taxon>
    </lineage>
</organism>
<dbReference type="Pfam" id="PF01527">
    <property type="entry name" value="HTH_Tnp_1"/>
    <property type="match status" value="1"/>
</dbReference>
<dbReference type="AlphaFoldDB" id="A0A1T4SCT8"/>
<gene>
    <name evidence="2" type="ORF">SAMN02745126_04591</name>
</gene>
<dbReference type="PANTHER" id="PTHR37936">
    <property type="entry name" value="TRANSPOSASE INSC FOR INSERTION ELEMENT IS2A-RELATED"/>
    <property type="match status" value="1"/>
</dbReference>
<dbReference type="GO" id="GO:0006313">
    <property type="term" value="P:DNA transposition"/>
    <property type="evidence" value="ECO:0007669"/>
    <property type="project" value="InterPro"/>
</dbReference>
<dbReference type="EMBL" id="FUWJ01000007">
    <property type="protein sequence ID" value="SKA26022.1"/>
    <property type="molecule type" value="Genomic_DNA"/>
</dbReference>
<dbReference type="STRING" id="225324.SAMN02745126_04591"/>
<protein>
    <submittedName>
        <fullName evidence="2">Transposase</fullName>
    </submittedName>
</protein>
<comment type="similarity">
    <text evidence="1">Belongs to the transposase 8 family.</text>
</comment>
<dbReference type="PANTHER" id="PTHR37936:SF3">
    <property type="entry name" value="TRANSPOSASE INSC FOR INSERTION ELEMENT IS2A-RELATED"/>
    <property type="match status" value="1"/>
</dbReference>
<evidence type="ECO:0000256" key="1">
    <source>
        <dbReference type="ARBA" id="ARBA00009964"/>
    </source>
</evidence>
<dbReference type="InterPro" id="IPR036388">
    <property type="entry name" value="WH-like_DNA-bd_sf"/>
</dbReference>
<dbReference type="GO" id="GO:0043565">
    <property type="term" value="F:sequence-specific DNA binding"/>
    <property type="evidence" value="ECO:0007669"/>
    <property type="project" value="InterPro"/>
</dbReference>
<reference evidence="3" key="1">
    <citation type="submission" date="2017-02" db="EMBL/GenBank/DDBJ databases">
        <authorList>
            <person name="Varghese N."/>
            <person name="Submissions S."/>
        </authorList>
    </citation>
    <scope>NUCLEOTIDE SEQUENCE [LARGE SCALE GENOMIC DNA]</scope>
    <source>
        <strain evidence="3">ATCC 27094</strain>
    </source>
</reference>
<keyword evidence="3" id="KW-1185">Reference proteome</keyword>
<proteinExistence type="inferred from homology"/>